<accession>A0A8J2MU18</accession>
<comment type="caution">
    <text evidence="1">The sequence shown here is derived from an EMBL/GenBank/DDBJ whole genome shotgun (WGS) entry which is preliminary data.</text>
</comment>
<gene>
    <name evidence="1" type="ORF">HICCMSTLAB_LOCUS14009</name>
</gene>
<evidence type="ECO:0000313" key="2">
    <source>
        <dbReference type="Proteomes" id="UP000786811"/>
    </source>
</evidence>
<keyword evidence="2" id="KW-1185">Reference proteome</keyword>
<proteinExistence type="predicted"/>
<organism evidence="1 2">
    <name type="scientific">Cotesia congregata</name>
    <name type="common">Parasitoid wasp</name>
    <name type="synonym">Apanteles congregatus</name>
    <dbReference type="NCBI Taxonomy" id="51543"/>
    <lineage>
        <taxon>Eukaryota</taxon>
        <taxon>Metazoa</taxon>
        <taxon>Ecdysozoa</taxon>
        <taxon>Arthropoda</taxon>
        <taxon>Hexapoda</taxon>
        <taxon>Insecta</taxon>
        <taxon>Pterygota</taxon>
        <taxon>Neoptera</taxon>
        <taxon>Endopterygota</taxon>
        <taxon>Hymenoptera</taxon>
        <taxon>Apocrita</taxon>
        <taxon>Ichneumonoidea</taxon>
        <taxon>Braconidae</taxon>
        <taxon>Microgastrinae</taxon>
        <taxon>Cotesia</taxon>
    </lineage>
</organism>
<name>A0A8J2MU18_COTCN</name>
<sequence>MMVIYFQYIVNPKIVSTGDAQNIRIPVVHVVKRIVRIKEVKLQMNQVNIITCRNLV</sequence>
<protein>
    <submittedName>
        <fullName evidence="1">Uncharacterized protein</fullName>
    </submittedName>
</protein>
<dbReference type="Proteomes" id="UP000786811">
    <property type="component" value="Unassembled WGS sequence"/>
</dbReference>
<reference evidence="1" key="1">
    <citation type="submission" date="2021-04" db="EMBL/GenBank/DDBJ databases">
        <authorList>
            <person name="Chebbi M.A.C M."/>
        </authorList>
    </citation>
    <scope>NUCLEOTIDE SEQUENCE</scope>
</reference>
<dbReference type="AlphaFoldDB" id="A0A8J2MU18"/>
<evidence type="ECO:0000313" key="1">
    <source>
        <dbReference type="EMBL" id="CAG5109373.1"/>
    </source>
</evidence>
<dbReference type="EMBL" id="CAJNRD030001235">
    <property type="protein sequence ID" value="CAG5109373.1"/>
    <property type="molecule type" value="Genomic_DNA"/>
</dbReference>